<comment type="caution">
    <text evidence="1">The sequence shown here is derived from an EMBL/GenBank/DDBJ whole genome shotgun (WGS) entry which is preliminary data.</text>
</comment>
<name>A0A1R3IKC3_9ROSI</name>
<sequence length="37" mass="4146">MGNTKILGWIRVWAEPSGNKSGDHVVVHVWTNELKDA</sequence>
<dbReference type="EMBL" id="AWUE01018042">
    <property type="protein sequence ID" value="OMO83025.1"/>
    <property type="molecule type" value="Genomic_DNA"/>
</dbReference>
<dbReference type="AlphaFoldDB" id="A0A1R3IKC3"/>
<gene>
    <name evidence="1" type="ORF">COLO4_22734</name>
</gene>
<organism evidence="1 2">
    <name type="scientific">Corchorus olitorius</name>
    <dbReference type="NCBI Taxonomy" id="93759"/>
    <lineage>
        <taxon>Eukaryota</taxon>
        <taxon>Viridiplantae</taxon>
        <taxon>Streptophyta</taxon>
        <taxon>Embryophyta</taxon>
        <taxon>Tracheophyta</taxon>
        <taxon>Spermatophyta</taxon>
        <taxon>Magnoliopsida</taxon>
        <taxon>eudicotyledons</taxon>
        <taxon>Gunneridae</taxon>
        <taxon>Pentapetalae</taxon>
        <taxon>rosids</taxon>
        <taxon>malvids</taxon>
        <taxon>Malvales</taxon>
        <taxon>Malvaceae</taxon>
        <taxon>Grewioideae</taxon>
        <taxon>Apeibeae</taxon>
        <taxon>Corchorus</taxon>
    </lineage>
</organism>
<proteinExistence type="predicted"/>
<evidence type="ECO:0000313" key="2">
    <source>
        <dbReference type="Proteomes" id="UP000187203"/>
    </source>
</evidence>
<protein>
    <submittedName>
        <fullName evidence="1">Uncharacterized protein</fullName>
    </submittedName>
</protein>
<keyword evidence="2" id="KW-1185">Reference proteome</keyword>
<dbReference type="Proteomes" id="UP000187203">
    <property type="component" value="Unassembled WGS sequence"/>
</dbReference>
<reference evidence="2" key="1">
    <citation type="submission" date="2013-09" db="EMBL/GenBank/DDBJ databases">
        <title>Corchorus olitorius genome sequencing.</title>
        <authorList>
            <person name="Alam M."/>
            <person name="Haque M.S."/>
            <person name="Islam M.S."/>
            <person name="Emdad E.M."/>
            <person name="Islam M.M."/>
            <person name="Ahmed B."/>
            <person name="Halim A."/>
            <person name="Hossen Q.M.M."/>
            <person name="Hossain M.Z."/>
            <person name="Ahmed R."/>
            <person name="Khan M.M."/>
            <person name="Islam R."/>
            <person name="Rashid M.M."/>
            <person name="Khan S.A."/>
            <person name="Rahman M.S."/>
            <person name="Alam M."/>
            <person name="Yahiya A.S."/>
            <person name="Khan M.S."/>
            <person name="Azam M.S."/>
            <person name="Haque T."/>
            <person name="Lashkar M.Z.H."/>
            <person name="Akhand A.I."/>
            <person name="Morshed G."/>
            <person name="Roy S."/>
            <person name="Uddin K.S."/>
            <person name="Rabeya T."/>
            <person name="Hossain A.S."/>
            <person name="Chowdhury A."/>
            <person name="Snigdha A.R."/>
            <person name="Mortoza M.S."/>
            <person name="Matin S.A."/>
            <person name="Hoque S.M.E."/>
            <person name="Islam M.K."/>
            <person name="Roy D.K."/>
            <person name="Haider R."/>
            <person name="Moosa M.M."/>
            <person name="Elias S.M."/>
            <person name="Hasan A.M."/>
            <person name="Jahan S."/>
            <person name="Shafiuddin M."/>
            <person name="Mahmood N."/>
            <person name="Shommy N.S."/>
        </authorList>
    </citation>
    <scope>NUCLEOTIDE SEQUENCE [LARGE SCALE GENOMIC DNA]</scope>
    <source>
        <strain evidence="2">cv. O-4</strain>
    </source>
</reference>
<accession>A0A1R3IKC3</accession>
<evidence type="ECO:0000313" key="1">
    <source>
        <dbReference type="EMBL" id="OMO83025.1"/>
    </source>
</evidence>